<keyword evidence="5 8" id="KW-0812">Transmembrane</keyword>
<feature type="domain" description="Type II secretion system protein GspF" evidence="9">
    <location>
        <begin position="241"/>
        <end position="362"/>
    </location>
</feature>
<name>A0A9D1M4I3_9PROT</name>
<evidence type="ECO:0000313" key="10">
    <source>
        <dbReference type="EMBL" id="HIU53504.1"/>
    </source>
</evidence>
<evidence type="ECO:0000256" key="3">
    <source>
        <dbReference type="ARBA" id="ARBA00022475"/>
    </source>
</evidence>
<protein>
    <submittedName>
        <fullName evidence="10">Type II secretion system F family protein</fullName>
    </submittedName>
</protein>
<evidence type="ECO:0000259" key="9">
    <source>
        <dbReference type="Pfam" id="PF00482"/>
    </source>
</evidence>
<comment type="caution">
    <text evidence="10">The sequence shown here is derived from an EMBL/GenBank/DDBJ whole genome shotgun (WGS) entry which is preliminary data.</text>
</comment>
<dbReference type="GO" id="GO:0015628">
    <property type="term" value="P:protein secretion by the type II secretion system"/>
    <property type="evidence" value="ECO:0007669"/>
    <property type="project" value="TreeGrafter"/>
</dbReference>
<evidence type="ECO:0000256" key="6">
    <source>
        <dbReference type="ARBA" id="ARBA00022989"/>
    </source>
</evidence>
<keyword evidence="7 8" id="KW-0472">Membrane</keyword>
<dbReference type="PANTHER" id="PTHR30012">
    <property type="entry name" value="GENERAL SECRETION PATHWAY PROTEIN"/>
    <property type="match status" value="1"/>
</dbReference>
<dbReference type="Proteomes" id="UP000824107">
    <property type="component" value="Unassembled WGS sequence"/>
</dbReference>
<dbReference type="PANTHER" id="PTHR30012:SF7">
    <property type="entry name" value="PROTEIN TRANSPORT PROTEIN HOFC HOMOLOG"/>
    <property type="match status" value="1"/>
</dbReference>
<dbReference type="EMBL" id="DVNC01000036">
    <property type="protein sequence ID" value="HIU53504.1"/>
    <property type="molecule type" value="Genomic_DNA"/>
</dbReference>
<dbReference type="Pfam" id="PF00482">
    <property type="entry name" value="T2SSF"/>
    <property type="match status" value="2"/>
</dbReference>
<evidence type="ECO:0000256" key="2">
    <source>
        <dbReference type="ARBA" id="ARBA00005745"/>
    </source>
</evidence>
<evidence type="ECO:0000256" key="5">
    <source>
        <dbReference type="ARBA" id="ARBA00022692"/>
    </source>
</evidence>
<evidence type="ECO:0000313" key="11">
    <source>
        <dbReference type="Proteomes" id="UP000824107"/>
    </source>
</evidence>
<dbReference type="Gene3D" id="1.20.81.30">
    <property type="entry name" value="Type II secretion system (T2SS), domain F"/>
    <property type="match status" value="2"/>
</dbReference>
<comment type="subcellular location">
    <subcellularLocation>
        <location evidence="1">Cell inner membrane</location>
        <topology evidence="1">Multi-pass membrane protein</topology>
    </subcellularLocation>
</comment>
<feature type="transmembrane region" description="Helical" evidence="8">
    <location>
        <begin position="143"/>
        <end position="165"/>
    </location>
</feature>
<gene>
    <name evidence="10" type="ORF">IAD20_05430</name>
</gene>
<evidence type="ECO:0000256" key="1">
    <source>
        <dbReference type="ARBA" id="ARBA00004429"/>
    </source>
</evidence>
<reference evidence="10" key="1">
    <citation type="submission" date="2020-10" db="EMBL/GenBank/DDBJ databases">
        <authorList>
            <person name="Gilroy R."/>
        </authorList>
    </citation>
    <scope>NUCLEOTIDE SEQUENCE</scope>
    <source>
        <strain evidence="10">ChiW3-316</strain>
    </source>
</reference>
<feature type="domain" description="Type II secretion system protein GspF" evidence="9">
    <location>
        <begin position="42"/>
        <end position="166"/>
    </location>
</feature>
<reference evidence="10" key="2">
    <citation type="journal article" date="2021" name="PeerJ">
        <title>Extensive microbial diversity within the chicken gut microbiome revealed by metagenomics and culture.</title>
        <authorList>
            <person name="Gilroy R."/>
            <person name="Ravi A."/>
            <person name="Getino M."/>
            <person name="Pursley I."/>
            <person name="Horton D.L."/>
            <person name="Alikhan N.F."/>
            <person name="Baker D."/>
            <person name="Gharbi K."/>
            <person name="Hall N."/>
            <person name="Watson M."/>
            <person name="Adriaenssens E.M."/>
            <person name="Foster-Nyarko E."/>
            <person name="Jarju S."/>
            <person name="Secka A."/>
            <person name="Antonio M."/>
            <person name="Oren A."/>
            <person name="Chaudhuri R.R."/>
            <person name="La Ragione R."/>
            <person name="Hildebrand F."/>
            <person name="Pallen M.J."/>
        </authorList>
    </citation>
    <scope>NUCLEOTIDE SEQUENCE</scope>
    <source>
        <strain evidence="10">ChiW3-316</strain>
    </source>
</reference>
<evidence type="ECO:0000256" key="7">
    <source>
        <dbReference type="ARBA" id="ARBA00023136"/>
    </source>
</evidence>
<proteinExistence type="inferred from homology"/>
<keyword evidence="6 8" id="KW-1133">Transmembrane helix</keyword>
<evidence type="ECO:0000256" key="4">
    <source>
        <dbReference type="ARBA" id="ARBA00022519"/>
    </source>
</evidence>
<sequence>MAQDDKKRSETLTRAMKSVGAVEIQYAKLVTKMSNKTRLKMYRKIASLMSNRFSLMDALDLLYDGASNGGKSPGEPIAIAIAAWSKSLQNGLTFADALKGWAPARERLMLSTGDVSNLESALLNLIKVTEGTTKMVRPIVGAIVYPAFLMFMSVLILYGIGAYMVPPMQEAAPNVRWRGSAKTLVDVSDWIRTYWTVAFAALPTVMAIIYLTIGIWRGLIRSFFDNLPPWSLYKVFSGISWLLAMSALVKSGTPVSTALQALRRDANPYLRERIDKTLIFVNNGDNLGQALEKTGLDFPDREIIADLKIYSELDNFEEAMDKLANDWLEESVYVIEQKASVLNMVALLSVGGVIAWAVMGVFDMQDQITSGMG</sequence>
<dbReference type="InterPro" id="IPR018076">
    <property type="entry name" value="T2SS_GspF_dom"/>
</dbReference>
<dbReference type="GO" id="GO:0005886">
    <property type="term" value="C:plasma membrane"/>
    <property type="evidence" value="ECO:0007669"/>
    <property type="project" value="UniProtKB-SubCell"/>
</dbReference>
<comment type="similarity">
    <text evidence="2">Belongs to the GSP F family.</text>
</comment>
<evidence type="ECO:0000256" key="8">
    <source>
        <dbReference type="SAM" id="Phobius"/>
    </source>
</evidence>
<dbReference type="InterPro" id="IPR003004">
    <property type="entry name" value="GspF/PilC"/>
</dbReference>
<dbReference type="InterPro" id="IPR042094">
    <property type="entry name" value="T2SS_GspF_sf"/>
</dbReference>
<feature type="transmembrane region" description="Helical" evidence="8">
    <location>
        <begin position="194"/>
        <end position="219"/>
    </location>
</feature>
<keyword evidence="4" id="KW-0997">Cell inner membrane</keyword>
<organism evidence="10 11">
    <name type="scientific">Candidatus Scatocola faecipullorum</name>
    <dbReference type="NCBI Taxonomy" id="2840917"/>
    <lineage>
        <taxon>Bacteria</taxon>
        <taxon>Pseudomonadati</taxon>
        <taxon>Pseudomonadota</taxon>
        <taxon>Alphaproteobacteria</taxon>
        <taxon>Rhodospirillales</taxon>
        <taxon>Rhodospirillaceae</taxon>
        <taxon>Rhodospirillaceae incertae sedis</taxon>
        <taxon>Candidatus Scatocola</taxon>
    </lineage>
</organism>
<keyword evidence="3" id="KW-1003">Cell membrane</keyword>
<dbReference type="AlphaFoldDB" id="A0A9D1M4I3"/>
<feature type="transmembrane region" description="Helical" evidence="8">
    <location>
        <begin position="341"/>
        <end position="362"/>
    </location>
</feature>
<accession>A0A9D1M4I3</accession>